<dbReference type="RefSeq" id="WP_179237799.1">
    <property type="nucleotide sequence ID" value="NZ_JACBNQ010000007.1"/>
</dbReference>
<dbReference type="Proteomes" id="UP000611629">
    <property type="component" value="Unassembled WGS sequence"/>
</dbReference>
<protein>
    <submittedName>
        <fullName evidence="1">Uncharacterized protein</fullName>
    </submittedName>
</protein>
<sequence>MATVADILVLIKSLSPIEQKQLKTILLVERPKVSEIEQLISDERFTGGLVCPHCGCIGHINFIRFIIERDNK</sequence>
<gene>
    <name evidence="1" type="ORF">HZF24_08125</name>
</gene>
<dbReference type="EMBL" id="JACBNQ010000007">
    <property type="protein sequence ID" value="NYB74108.1"/>
    <property type="molecule type" value="Genomic_DNA"/>
</dbReference>
<evidence type="ECO:0000313" key="2">
    <source>
        <dbReference type="Proteomes" id="UP000611629"/>
    </source>
</evidence>
<keyword evidence="2" id="KW-1185">Reference proteome</keyword>
<evidence type="ECO:0000313" key="1">
    <source>
        <dbReference type="EMBL" id="NYB74108.1"/>
    </source>
</evidence>
<name>A0A974GW63_SEDHY</name>
<organism evidence="1 2">
    <name type="scientific">Sedimentibacter hydroxybenzoicus DSM 7310</name>
    <dbReference type="NCBI Taxonomy" id="1123245"/>
    <lineage>
        <taxon>Bacteria</taxon>
        <taxon>Bacillati</taxon>
        <taxon>Bacillota</taxon>
        <taxon>Tissierellia</taxon>
        <taxon>Sedimentibacter</taxon>
    </lineage>
</organism>
<dbReference type="AlphaFoldDB" id="A0A974GW63"/>
<proteinExistence type="predicted"/>
<accession>A0A974GW63</accession>
<reference evidence="1" key="1">
    <citation type="submission" date="2020-07" db="EMBL/GenBank/DDBJ databases">
        <title>Genomic analysis of a strain of Sedimentibacter Hydroxybenzoicus DSM7310.</title>
        <authorList>
            <person name="Ma S."/>
        </authorList>
    </citation>
    <scope>NUCLEOTIDE SEQUENCE</scope>
    <source>
        <strain evidence="1">DSM 7310</strain>
    </source>
</reference>
<comment type="caution">
    <text evidence="1">The sequence shown here is derived from an EMBL/GenBank/DDBJ whole genome shotgun (WGS) entry which is preliminary data.</text>
</comment>